<keyword evidence="2" id="KW-1185">Reference proteome</keyword>
<accession>A0AAU9LMH6</accession>
<dbReference type="EMBL" id="CAKMRJ010000002">
    <property type="protein sequence ID" value="CAH1415971.1"/>
    <property type="molecule type" value="Genomic_DNA"/>
</dbReference>
<evidence type="ECO:0000313" key="1">
    <source>
        <dbReference type="EMBL" id="CAH1415971.1"/>
    </source>
</evidence>
<name>A0AAU9LMH6_9ASTR</name>
<dbReference type="Proteomes" id="UP001157418">
    <property type="component" value="Unassembled WGS sequence"/>
</dbReference>
<reference evidence="1 2" key="1">
    <citation type="submission" date="2022-01" db="EMBL/GenBank/DDBJ databases">
        <authorList>
            <person name="Xiong W."/>
            <person name="Schranz E."/>
        </authorList>
    </citation>
    <scope>NUCLEOTIDE SEQUENCE [LARGE SCALE GENOMIC DNA]</scope>
</reference>
<evidence type="ECO:0000313" key="2">
    <source>
        <dbReference type="Proteomes" id="UP001157418"/>
    </source>
</evidence>
<comment type="caution">
    <text evidence="1">The sequence shown here is derived from an EMBL/GenBank/DDBJ whole genome shotgun (WGS) entry which is preliminary data.</text>
</comment>
<dbReference type="AlphaFoldDB" id="A0AAU9LMH6"/>
<protein>
    <submittedName>
        <fullName evidence="1">Uncharacterized protein</fullName>
    </submittedName>
</protein>
<proteinExistence type="predicted"/>
<organism evidence="1 2">
    <name type="scientific">Lactuca virosa</name>
    <dbReference type="NCBI Taxonomy" id="75947"/>
    <lineage>
        <taxon>Eukaryota</taxon>
        <taxon>Viridiplantae</taxon>
        <taxon>Streptophyta</taxon>
        <taxon>Embryophyta</taxon>
        <taxon>Tracheophyta</taxon>
        <taxon>Spermatophyta</taxon>
        <taxon>Magnoliopsida</taxon>
        <taxon>eudicotyledons</taxon>
        <taxon>Gunneridae</taxon>
        <taxon>Pentapetalae</taxon>
        <taxon>asterids</taxon>
        <taxon>campanulids</taxon>
        <taxon>Asterales</taxon>
        <taxon>Asteraceae</taxon>
        <taxon>Cichorioideae</taxon>
        <taxon>Cichorieae</taxon>
        <taxon>Lactucinae</taxon>
        <taxon>Lactuca</taxon>
    </lineage>
</organism>
<gene>
    <name evidence="1" type="ORF">LVIROSA_LOCUS3777</name>
</gene>
<sequence>MHHRRNQRHSRRLPEKTLYGLPMFPFCLRTKTPILAQLLGTTTQQRCIGSIIAGHSISRQVKVALTIFFSCLLKVKDPDNSSQTVYESWVLQTTNYPKLHLFFSTSQRDAYDSLMSCAE</sequence>